<evidence type="ECO:0000256" key="1">
    <source>
        <dbReference type="SAM" id="MobiDB-lite"/>
    </source>
</evidence>
<dbReference type="AlphaFoldDB" id="A0A409X0T0"/>
<gene>
    <name evidence="2" type="ORF">CVT25_011566</name>
</gene>
<feature type="compositionally biased region" description="Basic residues" evidence="1">
    <location>
        <begin position="1"/>
        <end position="10"/>
    </location>
</feature>
<organism evidence="2 3">
    <name type="scientific">Psilocybe cyanescens</name>
    <dbReference type="NCBI Taxonomy" id="93625"/>
    <lineage>
        <taxon>Eukaryota</taxon>
        <taxon>Fungi</taxon>
        <taxon>Dikarya</taxon>
        <taxon>Basidiomycota</taxon>
        <taxon>Agaricomycotina</taxon>
        <taxon>Agaricomycetes</taxon>
        <taxon>Agaricomycetidae</taxon>
        <taxon>Agaricales</taxon>
        <taxon>Agaricineae</taxon>
        <taxon>Strophariaceae</taxon>
        <taxon>Psilocybe</taxon>
    </lineage>
</organism>
<protein>
    <submittedName>
        <fullName evidence="2">Uncharacterized protein</fullName>
    </submittedName>
</protein>
<evidence type="ECO:0000313" key="2">
    <source>
        <dbReference type="EMBL" id="PPQ84309.1"/>
    </source>
</evidence>
<feature type="region of interest" description="Disordered" evidence="1">
    <location>
        <begin position="74"/>
        <end position="98"/>
    </location>
</feature>
<name>A0A409X0T0_PSICY</name>
<evidence type="ECO:0000313" key="3">
    <source>
        <dbReference type="Proteomes" id="UP000283269"/>
    </source>
</evidence>
<comment type="caution">
    <text evidence="2">The sequence shown here is derived from an EMBL/GenBank/DDBJ whole genome shotgun (WGS) entry which is preliminary data.</text>
</comment>
<dbReference type="EMBL" id="NHYD01002898">
    <property type="protein sequence ID" value="PPQ84309.1"/>
    <property type="molecule type" value="Genomic_DNA"/>
</dbReference>
<sequence length="98" mass="11018">MQKRKTKRTFHPPPTRGKEDVGGRRGCPAVGRWMNRWGTQVAVAGIGNPLNRCGQGDELADGLCEKDRQALTKLRGGKRRKKTQQRWLSESGMRGEET</sequence>
<dbReference type="Proteomes" id="UP000283269">
    <property type="component" value="Unassembled WGS sequence"/>
</dbReference>
<accession>A0A409X0T0</accession>
<keyword evidence="3" id="KW-1185">Reference proteome</keyword>
<reference evidence="2 3" key="1">
    <citation type="journal article" date="2018" name="Evol. Lett.">
        <title>Horizontal gene cluster transfer increased hallucinogenic mushroom diversity.</title>
        <authorList>
            <person name="Reynolds H.T."/>
            <person name="Vijayakumar V."/>
            <person name="Gluck-Thaler E."/>
            <person name="Korotkin H.B."/>
            <person name="Matheny P.B."/>
            <person name="Slot J.C."/>
        </authorList>
    </citation>
    <scope>NUCLEOTIDE SEQUENCE [LARGE SCALE GENOMIC DNA]</scope>
    <source>
        <strain evidence="2 3">2631</strain>
    </source>
</reference>
<feature type="region of interest" description="Disordered" evidence="1">
    <location>
        <begin position="1"/>
        <end position="27"/>
    </location>
</feature>
<proteinExistence type="predicted"/>
<feature type="compositionally biased region" description="Basic residues" evidence="1">
    <location>
        <begin position="75"/>
        <end position="84"/>
    </location>
</feature>
<dbReference type="InParanoid" id="A0A409X0T0"/>